<dbReference type="InterPro" id="IPR001041">
    <property type="entry name" value="2Fe-2S_ferredoxin-type"/>
</dbReference>
<dbReference type="GO" id="GO:0045273">
    <property type="term" value="C:respiratory chain complex II (succinate dehydrogenase)"/>
    <property type="evidence" value="ECO:0007669"/>
    <property type="project" value="UniProtKB-ARBA"/>
</dbReference>
<dbReference type="PROSITE" id="PS51085">
    <property type="entry name" value="2FE2S_FER_2"/>
    <property type="match status" value="1"/>
</dbReference>
<dbReference type="PANTHER" id="PTHR11921:SF40">
    <property type="entry name" value="SUCCINATE DEHYDROGENASE [UBIQUINONE] IRON-SULFUR SUBUNIT 3, MITOCHONDRIAL"/>
    <property type="match status" value="1"/>
</dbReference>
<name>A0A8T2R423_CERRI</name>
<comment type="similarity">
    <text evidence="4 17">Belongs to the succinate dehydrogenase/fumarate reductase iron-sulfur protein family.</text>
</comment>
<dbReference type="NCBIfam" id="TIGR00384">
    <property type="entry name" value="dhsB"/>
    <property type="match status" value="1"/>
</dbReference>
<dbReference type="Pfam" id="PF13085">
    <property type="entry name" value="Fer2_3"/>
    <property type="match status" value="1"/>
</dbReference>
<dbReference type="OMA" id="MVMVRHA"/>
<comment type="cofactor">
    <cofactor evidence="17">
        <name>[4Fe-4S] cluster</name>
        <dbReference type="ChEBI" id="CHEBI:49883"/>
    </cofactor>
    <text evidence="17">Binds 1 [4Fe-4S] cluster.</text>
</comment>
<comment type="cofactor">
    <cofactor evidence="17">
        <name>[3Fe-4S] cluster</name>
        <dbReference type="ChEBI" id="CHEBI:21137"/>
    </cofactor>
    <text evidence="17">Binds 1 [3Fe-4S] cluster.</text>
</comment>
<dbReference type="InterPro" id="IPR009051">
    <property type="entry name" value="Helical_ferredxn"/>
</dbReference>
<evidence type="ECO:0000256" key="15">
    <source>
        <dbReference type="ARBA" id="ARBA00023291"/>
    </source>
</evidence>
<protein>
    <recommendedName>
        <fullName evidence="17">Succinate dehydrogenase [ubiquinone] iron-sulfur subunit, mitochondrial</fullName>
        <ecNumber evidence="17">1.3.5.1</ecNumber>
    </recommendedName>
</protein>
<keyword evidence="11" id="KW-0249">Electron transport</keyword>
<dbReference type="PROSITE" id="PS00197">
    <property type="entry name" value="2FE2S_FER_1"/>
    <property type="match status" value="1"/>
</dbReference>
<keyword evidence="6" id="KW-0813">Transport</keyword>
<comment type="pathway">
    <text evidence="3 17">Carbohydrate metabolism; tricarboxylic acid cycle; fumarate from succinate (eukaryal route): step 1/1.</text>
</comment>
<dbReference type="GO" id="GO:0051539">
    <property type="term" value="F:4 iron, 4 sulfur cluster binding"/>
    <property type="evidence" value="ECO:0007669"/>
    <property type="project" value="UniProtKB-KW"/>
</dbReference>
<comment type="catalytic activity">
    <reaction evidence="16">
        <text>a quinone + succinate = fumarate + a quinol</text>
        <dbReference type="Rhea" id="RHEA:40523"/>
        <dbReference type="ChEBI" id="CHEBI:24646"/>
        <dbReference type="ChEBI" id="CHEBI:29806"/>
        <dbReference type="ChEBI" id="CHEBI:30031"/>
        <dbReference type="ChEBI" id="CHEBI:132124"/>
        <dbReference type="EC" id="1.3.5.1"/>
    </reaction>
</comment>
<dbReference type="SUPFAM" id="SSF46548">
    <property type="entry name" value="alpha-helical ferredoxin"/>
    <property type="match status" value="1"/>
</dbReference>
<dbReference type="GO" id="GO:0006099">
    <property type="term" value="P:tricarboxylic acid cycle"/>
    <property type="evidence" value="ECO:0007669"/>
    <property type="project" value="UniProtKB-KW"/>
</dbReference>
<dbReference type="InterPro" id="IPR036010">
    <property type="entry name" value="2Fe-2S_ferredoxin-like_sf"/>
</dbReference>
<evidence type="ECO:0000256" key="7">
    <source>
        <dbReference type="ARBA" id="ARBA00022485"/>
    </source>
</evidence>
<proteinExistence type="inferred from homology"/>
<evidence type="ECO:0000256" key="1">
    <source>
        <dbReference type="ARBA" id="ARBA00002787"/>
    </source>
</evidence>
<keyword evidence="17" id="KW-0496">Mitochondrion</keyword>
<evidence type="ECO:0000259" key="19">
    <source>
        <dbReference type="PROSITE" id="PS51379"/>
    </source>
</evidence>
<comment type="cofactor">
    <cofactor evidence="17">
        <name>[2Fe-2S] cluster</name>
        <dbReference type="ChEBI" id="CHEBI:190135"/>
    </cofactor>
    <text evidence="17">Binds 1 [2Fe-2S] cluster.</text>
</comment>
<keyword evidence="10 17" id="KW-0479">Metal-binding</keyword>
<reference evidence="20" key="1">
    <citation type="submission" date="2021-08" db="EMBL/GenBank/DDBJ databases">
        <title>WGS assembly of Ceratopteris richardii.</title>
        <authorList>
            <person name="Marchant D.B."/>
            <person name="Chen G."/>
            <person name="Jenkins J."/>
            <person name="Shu S."/>
            <person name="Leebens-Mack J."/>
            <person name="Grimwood J."/>
            <person name="Schmutz J."/>
            <person name="Soltis P."/>
            <person name="Soltis D."/>
            <person name="Chen Z.-H."/>
        </authorList>
    </citation>
    <scope>NUCLEOTIDE SEQUENCE</scope>
    <source>
        <strain evidence="20">Whitten #5841</strain>
        <tissue evidence="20">Leaf</tissue>
    </source>
</reference>
<dbReference type="PROSITE" id="PS00198">
    <property type="entry name" value="4FE4S_FER_1"/>
    <property type="match status" value="1"/>
</dbReference>
<dbReference type="GO" id="GO:0005743">
    <property type="term" value="C:mitochondrial inner membrane"/>
    <property type="evidence" value="ECO:0007669"/>
    <property type="project" value="UniProtKB-SubCell"/>
</dbReference>
<evidence type="ECO:0000313" key="21">
    <source>
        <dbReference type="Proteomes" id="UP000825935"/>
    </source>
</evidence>
<evidence type="ECO:0000256" key="9">
    <source>
        <dbReference type="ARBA" id="ARBA00022714"/>
    </source>
</evidence>
<evidence type="ECO:0000259" key="18">
    <source>
        <dbReference type="PROSITE" id="PS51085"/>
    </source>
</evidence>
<dbReference type="InterPro" id="IPR017900">
    <property type="entry name" value="4Fe4S_Fe_S_CS"/>
</dbReference>
<evidence type="ECO:0000256" key="8">
    <source>
        <dbReference type="ARBA" id="ARBA00022532"/>
    </source>
</evidence>
<sequence>MATRLVTRSMFFSCFDEQTSRKLGEHLRLYTRAFSSRDNVTPAKTSMPASPDLQEVPGIPSIPEYRKRYAQLSEKRIKEFRIYRWNPEKAQKPFLQSFFINLNECGPMVLDALQKIKADQDGSLTFRRSCREGVCGSCSMNIDGVNTVACLQVIDPNVEKPHTITPLPHLHVIKDLVADLTHLYQQYRAVEPWLKTKKPPPDGKEYRQSIEQRSKLDGYYECILCFCCSAACPQYWWNSDTFLGPAALINAGRWVHDSRDDYTSERLQFLNDKWATYKCKLIFNCAATCPKHLNPGKAIQTIKLMQIGSHITGKEPTNK</sequence>
<feature type="domain" description="4Fe-4S ferredoxin-type" evidence="19">
    <location>
        <begin position="212"/>
        <end position="242"/>
    </location>
</feature>
<evidence type="ECO:0000256" key="17">
    <source>
        <dbReference type="RuleBase" id="RU361237"/>
    </source>
</evidence>
<dbReference type="SUPFAM" id="SSF54292">
    <property type="entry name" value="2Fe-2S ferredoxin-like"/>
    <property type="match status" value="1"/>
</dbReference>
<comment type="subunit">
    <text evidence="5">Component of complex II composed of eight subunits in plants: four classical SDH subunits SDH1, SDH2, SDH3 and SDH4 (a flavoprotein (FP), an iron-sulfur protein (IP), and a cytochrome b composed of a large and a small subunit.), as well as four subunits unknown in mitochondria from bacteria and heterotrophic eukaryotes.</text>
</comment>
<comment type="function">
    <text evidence="1 17">Iron-sulfur protein (IP) subunit of succinate dehydrogenase (SDH) that is involved in complex II of the mitochondrial electron transport chain and is responsible for transferring electrons from succinate to ubiquinone (coenzyme Q).</text>
</comment>
<keyword evidence="8" id="KW-0816">Tricarboxylic acid cycle</keyword>
<dbReference type="EC" id="1.3.5.1" evidence="17"/>
<dbReference type="GO" id="GO:0022904">
    <property type="term" value="P:respiratory electron transport chain"/>
    <property type="evidence" value="ECO:0007669"/>
    <property type="project" value="TreeGrafter"/>
</dbReference>
<evidence type="ECO:0000256" key="13">
    <source>
        <dbReference type="ARBA" id="ARBA00023004"/>
    </source>
</evidence>
<dbReference type="InterPro" id="IPR004489">
    <property type="entry name" value="Succ_DH/fum_Rdtase_Fe-S"/>
</dbReference>
<evidence type="ECO:0000256" key="12">
    <source>
        <dbReference type="ARBA" id="ARBA00023002"/>
    </source>
</evidence>
<evidence type="ECO:0000256" key="5">
    <source>
        <dbReference type="ARBA" id="ARBA00011313"/>
    </source>
</evidence>
<evidence type="ECO:0000256" key="11">
    <source>
        <dbReference type="ARBA" id="ARBA00022982"/>
    </source>
</evidence>
<dbReference type="InterPro" id="IPR006058">
    <property type="entry name" value="2Fe2S_fd_BS"/>
</dbReference>
<gene>
    <name evidence="20" type="ORF">KP509_30G050200</name>
</gene>
<dbReference type="Gene3D" id="1.10.1060.10">
    <property type="entry name" value="Alpha-helical ferredoxin"/>
    <property type="match status" value="1"/>
</dbReference>
<keyword evidence="9 17" id="KW-0001">2Fe-2S</keyword>
<dbReference type="InterPro" id="IPR017896">
    <property type="entry name" value="4Fe4S_Fe-S-bd"/>
</dbReference>
<evidence type="ECO:0000256" key="16">
    <source>
        <dbReference type="ARBA" id="ARBA00049220"/>
    </source>
</evidence>
<accession>A0A8T2R423</accession>
<dbReference type="FunFam" id="3.10.20.30:FF:000007">
    <property type="entry name" value="Succinate dehydrogenase [ubiquinone] iron-sulfur subunit, mitochondrial"/>
    <property type="match status" value="1"/>
</dbReference>
<dbReference type="InterPro" id="IPR025192">
    <property type="entry name" value="Succ_DH/fum_Rdtase_N"/>
</dbReference>
<comment type="caution">
    <text evidence="20">The sequence shown here is derived from an EMBL/GenBank/DDBJ whole genome shotgun (WGS) entry which is preliminary data.</text>
</comment>
<dbReference type="GO" id="GO:0008177">
    <property type="term" value="F:succinate dehydrogenase (quinone) activity"/>
    <property type="evidence" value="ECO:0007669"/>
    <property type="project" value="UniProtKB-EC"/>
</dbReference>
<keyword evidence="17" id="KW-0999">Mitochondrion inner membrane</keyword>
<dbReference type="GO" id="GO:0051538">
    <property type="term" value="F:3 iron, 4 sulfur cluster binding"/>
    <property type="evidence" value="ECO:0007669"/>
    <property type="project" value="UniProtKB-KW"/>
</dbReference>
<evidence type="ECO:0000256" key="10">
    <source>
        <dbReference type="ARBA" id="ARBA00022723"/>
    </source>
</evidence>
<dbReference type="Gene3D" id="3.10.20.30">
    <property type="match status" value="1"/>
</dbReference>
<evidence type="ECO:0000256" key="2">
    <source>
        <dbReference type="ARBA" id="ARBA00004443"/>
    </source>
</evidence>
<dbReference type="InterPro" id="IPR050573">
    <property type="entry name" value="SDH/FRD_Iron-Sulfur"/>
</dbReference>
<organism evidence="20 21">
    <name type="scientific">Ceratopteris richardii</name>
    <name type="common">Triangle waterfern</name>
    <dbReference type="NCBI Taxonomy" id="49495"/>
    <lineage>
        <taxon>Eukaryota</taxon>
        <taxon>Viridiplantae</taxon>
        <taxon>Streptophyta</taxon>
        <taxon>Embryophyta</taxon>
        <taxon>Tracheophyta</taxon>
        <taxon>Polypodiopsida</taxon>
        <taxon>Polypodiidae</taxon>
        <taxon>Polypodiales</taxon>
        <taxon>Pteridineae</taxon>
        <taxon>Pteridaceae</taxon>
        <taxon>Parkerioideae</taxon>
        <taxon>Ceratopteris</taxon>
    </lineage>
</organism>
<dbReference type="CDD" id="cd00207">
    <property type="entry name" value="fer2"/>
    <property type="match status" value="1"/>
</dbReference>
<evidence type="ECO:0000256" key="4">
    <source>
        <dbReference type="ARBA" id="ARBA00009433"/>
    </source>
</evidence>
<dbReference type="AlphaFoldDB" id="A0A8T2R423"/>
<dbReference type="PANTHER" id="PTHR11921">
    <property type="entry name" value="SUCCINATE DEHYDROGENASE IRON-SULFUR PROTEIN"/>
    <property type="match status" value="1"/>
</dbReference>
<dbReference type="OrthoDB" id="1696654at2759"/>
<evidence type="ECO:0000256" key="6">
    <source>
        <dbReference type="ARBA" id="ARBA00022448"/>
    </source>
</evidence>
<keyword evidence="21" id="KW-1185">Reference proteome</keyword>
<keyword evidence="13 17" id="KW-0408">Iron</keyword>
<keyword evidence="17" id="KW-0472">Membrane</keyword>
<dbReference type="GO" id="GO:0046872">
    <property type="term" value="F:metal ion binding"/>
    <property type="evidence" value="ECO:0007669"/>
    <property type="project" value="UniProtKB-KW"/>
</dbReference>
<dbReference type="InterPro" id="IPR012675">
    <property type="entry name" value="Beta-grasp_dom_sf"/>
</dbReference>
<comment type="subcellular location">
    <subcellularLocation>
        <location evidence="2 17">Mitochondrion inner membrane</location>
        <topology evidence="2 17">Peripheral membrane protein</topology>
        <orientation evidence="2 17">Matrix side</orientation>
    </subcellularLocation>
</comment>
<evidence type="ECO:0000256" key="3">
    <source>
        <dbReference type="ARBA" id="ARBA00004788"/>
    </source>
</evidence>
<dbReference type="Proteomes" id="UP000825935">
    <property type="component" value="Chromosome 30"/>
</dbReference>
<dbReference type="FunFam" id="1.10.1060.10:FF:000001">
    <property type="entry name" value="Succinate dehydrogenase iron-sulfur subunit SdhB"/>
    <property type="match status" value="1"/>
</dbReference>
<keyword evidence="12" id="KW-0560">Oxidoreductase</keyword>
<evidence type="ECO:0000313" key="20">
    <source>
        <dbReference type="EMBL" id="KAH7290481.1"/>
    </source>
</evidence>
<dbReference type="GO" id="GO:0009055">
    <property type="term" value="F:electron transfer activity"/>
    <property type="evidence" value="ECO:0007669"/>
    <property type="project" value="InterPro"/>
</dbReference>
<evidence type="ECO:0000256" key="14">
    <source>
        <dbReference type="ARBA" id="ARBA00023014"/>
    </source>
</evidence>
<keyword evidence="15 17" id="KW-0003">3Fe-4S</keyword>
<dbReference type="Pfam" id="PF13534">
    <property type="entry name" value="Fer4_17"/>
    <property type="match status" value="1"/>
</dbReference>
<keyword evidence="7 17" id="KW-0004">4Fe-4S</keyword>
<dbReference type="GO" id="GO:0051537">
    <property type="term" value="F:2 iron, 2 sulfur cluster binding"/>
    <property type="evidence" value="ECO:0007669"/>
    <property type="project" value="UniProtKB-KW"/>
</dbReference>
<dbReference type="NCBIfam" id="NF004616">
    <property type="entry name" value="PRK05950.1"/>
    <property type="match status" value="1"/>
</dbReference>
<feature type="domain" description="2Fe-2S ferredoxin-type" evidence="18">
    <location>
        <begin position="78"/>
        <end position="170"/>
    </location>
</feature>
<dbReference type="EMBL" id="CM035435">
    <property type="protein sequence ID" value="KAH7290481.1"/>
    <property type="molecule type" value="Genomic_DNA"/>
</dbReference>
<dbReference type="PROSITE" id="PS51379">
    <property type="entry name" value="4FE4S_FER_2"/>
    <property type="match status" value="1"/>
</dbReference>
<keyword evidence="14 17" id="KW-0411">Iron-sulfur</keyword>